<evidence type="ECO:0000256" key="5">
    <source>
        <dbReference type="ARBA" id="ARBA00022553"/>
    </source>
</evidence>
<dbReference type="GO" id="GO:0016036">
    <property type="term" value="P:cellular response to phosphate starvation"/>
    <property type="evidence" value="ECO:0007669"/>
    <property type="project" value="TreeGrafter"/>
</dbReference>
<evidence type="ECO:0000256" key="3">
    <source>
        <dbReference type="ARBA" id="ARBA00012438"/>
    </source>
</evidence>
<comment type="caution">
    <text evidence="15">The sequence shown here is derived from an EMBL/GenBank/DDBJ whole genome shotgun (WGS) entry which is preliminary data.</text>
</comment>
<evidence type="ECO:0000259" key="13">
    <source>
        <dbReference type="PROSITE" id="PS50109"/>
    </source>
</evidence>
<keyword evidence="9" id="KW-0067">ATP-binding</keyword>
<dbReference type="SMART" id="SM00387">
    <property type="entry name" value="HATPase_c"/>
    <property type="match status" value="1"/>
</dbReference>
<evidence type="ECO:0000256" key="10">
    <source>
        <dbReference type="ARBA" id="ARBA00023012"/>
    </source>
</evidence>
<evidence type="ECO:0000256" key="1">
    <source>
        <dbReference type="ARBA" id="ARBA00000085"/>
    </source>
</evidence>
<dbReference type="InterPro" id="IPR005467">
    <property type="entry name" value="His_kinase_dom"/>
</dbReference>
<keyword evidence="11 12" id="KW-0472">Membrane</keyword>
<evidence type="ECO:0000256" key="8">
    <source>
        <dbReference type="ARBA" id="ARBA00022777"/>
    </source>
</evidence>
<evidence type="ECO:0000259" key="14">
    <source>
        <dbReference type="PROSITE" id="PS50885"/>
    </source>
</evidence>
<dbReference type="Pfam" id="PF00672">
    <property type="entry name" value="HAMP"/>
    <property type="match status" value="1"/>
</dbReference>
<keyword evidence="6" id="KW-0808">Transferase</keyword>
<dbReference type="EC" id="2.7.13.3" evidence="3"/>
<dbReference type="GO" id="GO:0000155">
    <property type="term" value="F:phosphorelay sensor kinase activity"/>
    <property type="evidence" value="ECO:0007669"/>
    <property type="project" value="InterPro"/>
</dbReference>
<keyword evidence="12" id="KW-1133">Transmembrane helix</keyword>
<dbReference type="Gene3D" id="1.10.287.130">
    <property type="match status" value="1"/>
</dbReference>
<dbReference type="InterPro" id="IPR003660">
    <property type="entry name" value="HAMP_dom"/>
</dbReference>
<keyword evidence="12" id="KW-0812">Transmembrane</keyword>
<evidence type="ECO:0000256" key="6">
    <source>
        <dbReference type="ARBA" id="ARBA00022679"/>
    </source>
</evidence>
<keyword evidence="4" id="KW-1003">Cell membrane</keyword>
<feature type="transmembrane region" description="Helical" evidence="12">
    <location>
        <begin position="174"/>
        <end position="193"/>
    </location>
</feature>
<dbReference type="PRINTS" id="PR00344">
    <property type="entry name" value="BCTRLSENSOR"/>
</dbReference>
<dbReference type="EMBL" id="JABTTE010000016">
    <property type="protein sequence ID" value="NSL52446.1"/>
    <property type="molecule type" value="Genomic_DNA"/>
</dbReference>
<dbReference type="GO" id="GO:0005524">
    <property type="term" value="F:ATP binding"/>
    <property type="evidence" value="ECO:0007669"/>
    <property type="project" value="UniProtKB-KW"/>
</dbReference>
<dbReference type="InterPro" id="IPR003661">
    <property type="entry name" value="HisK_dim/P_dom"/>
</dbReference>
<dbReference type="InterPro" id="IPR004358">
    <property type="entry name" value="Sig_transdc_His_kin-like_C"/>
</dbReference>
<evidence type="ECO:0000256" key="7">
    <source>
        <dbReference type="ARBA" id="ARBA00022741"/>
    </source>
</evidence>
<accession>A0A8J8K8X5</accession>
<comment type="subcellular location">
    <subcellularLocation>
        <location evidence="2">Cell membrane</location>
        <topology evidence="2">Multi-pass membrane protein</topology>
    </subcellularLocation>
</comment>
<dbReference type="CDD" id="cd00082">
    <property type="entry name" value="HisKA"/>
    <property type="match status" value="1"/>
</dbReference>
<dbReference type="InterPro" id="IPR050351">
    <property type="entry name" value="BphY/WalK/GraS-like"/>
</dbReference>
<protein>
    <recommendedName>
        <fullName evidence="3">histidine kinase</fullName>
        <ecNumber evidence="3">2.7.13.3</ecNumber>
    </recommendedName>
</protein>
<dbReference type="PROSITE" id="PS50109">
    <property type="entry name" value="HIS_KIN"/>
    <property type="match status" value="1"/>
</dbReference>
<dbReference type="SMART" id="SM00304">
    <property type="entry name" value="HAMP"/>
    <property type="match status" value="1"/>
</dbReference>
<dbReference type="Gene3D" id="6.10.340.10">
    <property type="match status" value="1"/>
</dbReference>
<feature type="domain" description="Histidine kinase" evidence="13">
    <location>
        <begin position="256"/>
        <end position="471"/>
    </location>
</feature>
<dbReference type="SUPFAM" id="SSF158472">
    <property type="entry name" value="HAMP domain-like"/>
    <property type="match status" value="1"/>
</dbReference>
<keyword evidence="7" id="KW-0547">Nucleotide-binding</keyword>
<dbReference type="Gene3D" id="3.30.565.10">
    <property type="entry name" value="Histidine kinase-like ATPase, C-terminal domain"/>
    <property type="match status" value="1"/>
</dbReference>
<dbReference type="GO" id="GO:0004721">
    <property type="term" value="F:phosphoprotein phosphatase activity"/>
    <property type="evidence" value="ECO:0007669"/>
    <property type="project" value="TreeGrafter"/>
</dbReference>
<evidence type="ECO:0000256" key="9">
    <source>
        <dbReference type="ARBA" id="ARBA00022840"/>
    </source>
</evidence>
<dbReference type="InterPro" id="IPR036097">
    <property type="entry name" value="HisK_dim/P_sf"/>
</dbReference>
<dbReference type="SUPFAM" id="SSF47384">
    <property type="entry name" value="Homodimeric domain of signal transducing histidine kinase"/>
    <property type="match status" value="1"/>
</dbReference>
<dbReference type="CDD" id="cd00075">
    <property type="entry name" value="HATPase"/>
    <property type="match status" value="1"/>
</dbReference>
<dbReference type="AlphaFoldDB" id="A0A8J8K8X5"/>
<sequence>MLKKNERPTLLRYWTTRYFLTLCIGLLIVGVISTVWIRHSNTERRLEILEMTAEEIAERIAYTSEFVPLGLYLPKILEDRFRFLRLEGKPLIYVTDQYGRNILYGLKDQIYSSIDFNKLISYSNIKNVQKISLPHGEDFYLVKKEIVKNNRHIGWVFILLQENELKRSPDEIKLLVIMLSSLAALGWAVIYFLSKKLSRPITDMATAANRIVEGDYRITVDETIKEKEIYELLYSFREMASRLEQLESLRTELLAGVTHELKTPVTAISGLIQAVKDEVVTGDEAKYFLTLSQKEVSRLQKMVEDLLDFNSFATGKVRIAKEMINLRKYLEEILYQWELLHEYSPKMKFSLSEQELWISTDPLRLRQIIVNLLNNAKQACQDDCEITLNIYGRDNSVYIDVIDNGSGIPKEEQLLIFERFFRGSNKKHKIRGLGLGLPFSKMIAKALGGDLFLKESSERGTIFTIQLPRQR</sequence>
<organism evidence="15 16">
    <name type="scientific">Calidifontibacillus erzurumensis</name>
    <dbReference type="NCBI Taxonomy" id="2741433"/>
    <lineage>
        <taxon>Bacteria</taxon>
        <taxon>Bacillati</taxon>
        <taxon>Bacillota</taxon>
        <taxon>Bacilli</taxon>
        <taxon>Bacillales</taxon>
        <taxon>Bacillaceae</taxon>
        <taxon>Calidifontibacillus/Schinkia group</taxon>
        <taxon>Calidifontibacillus</taxon>
    </lineage>
</organism>
<keyword evidence="5" id="KW-0597">Phosphoprotein</keyword>
<dbReference type="RefSeq" id="WP_173731652.1">
    <property type="nucleotide sequence ID" value="NZ_JABTTE010000016.1"/>
</dbReference>
<proteinExistence type="predicted"/>
<keyword evidence="8 15" id="KW-0418">Kinase</keyword>
<dbReference type="InterPro" id="IPR036890">
    <property type="entry name" value="HATPase_C_sf"/>
</dbReference>
<dbReference type="PANTHER" id="PTHR45453">
    <property type="entry name" value="PHOSPHATE REGULON SENSOR PROTEIN PHOR"/>
    <property type="match status" value="1"/>
</dbReference>
<reference evidence="15" key="1">
    <citation type="submission" date="2020-06" db="EMBL/GenBank/DDBJ databases">
        <title>A novel thermopfilic bacterium from Erzurum, Turkey.</title>
        <authorList>
            <person name="Adiguzel A."/>
            <person name="Ay H."/>
            <person name="Baltaci M.O."/>
        </authorList>
    </citation>
    <scope>NUCLEOTIDE SEQUENCE</scope>
    <source>
        <strain evidence="15">P2</strain>
    </source>
</reference>
<name>A0A8J8K8X5_9BACI</name>
<dbReference type="InterPro" id="IPR003594">
    <property type="entry name" value="HATPase_dom"/>
</dbReference>
<feature type="domain" description="HAMP" evidence="14">
    <location>
        <begin position="195"/>
        <end position="248"/>
    </location>
</feature>
<keyword evidence="16" id="KW-1185">Reference proteome</keyword>
<dbReference type="Pfam" id="PF00512">
    <property type="entry name" value="HisKA"/>
    <property type="match status" value="1"/>
</dbReference>
<keyword evidence="10" id="KW-0902">Two-component regulatory system</keyword>
<evidence type="ECO:0000256" key="4">
    <source>
        <dbReference type="ARBA" id="ARBA00022475"/>
    </source>
</evidence>
<feature type="transmembrane region" description="Helical" evidence="12">
    <location>
        <begin position="18"/>
        <end position="37"/>
    </location>
</feature>
<dbReference type="SUPFAM" id="SSF55874">
    <property type="entry name" value="ATPase domain of HSP90 chaperone/DNA topoisomerase II/histidine kinase"/>
    <property type="match status" value="1"/>
</dbReference>
<dbReference type="Proteomes" id="UP000625804">
    <property type="component" value="Unassembled WGS sequence"/>
</dbReference>
<dbReference type="PANTHER" id="PTHR45453:SF1">
    <property type="entry name" value="PHOSPHATE REGULON SENSOR PROTEIN PHOR"/>
    <property type="match status" value="1"/>
</dbReference>
<evidence type="ECO:0000313" key="15">
    <source>
        <dbReference type="EMBL" id="NSL52446.1"/>
    </source>
</evidence>
<dbReference type="PROSITE" id="PS50885">
    <property type="entry name" value="HAMP"/>
    <property type="match status" value="1"/>
</dbReference>
<dbReference type="Pfam" id="PF02518">
    <property type="entry name" value="HATPase_c"/>
    <property type="match status" value="1"/>
</dbReference>
<dbReference type="SMART" id="SM00388">
    <property type="entry name" value="HisKA"/>
    <property type="match status" value="1"/>
</dbReference>
<comment type="catalytic activity">
    <reaction evidence="1">
        <text>ATP + protein L-histidine = ADP + protein N-phospho-L-histidine.</text>
        <dbReference type="EC" id="2.7.13.3"/>
    </reaction>
</comment>
<evidence type="ECO:0000256" key="2">
    <source>
        <dbReference type="ARBA" id="ARBA00004651"/>
    </source>
</evidence>
<dbReference type="CDD" id="cd06225">
    <property type="entry name" value="HAMP"/>
    <property type="match status" value="1"/>
</dbReference>
<evidence type="ECO:0000256" key="11">
    <source>
        <dbReference type="ARBA" id="ARBA00023136"/>
    </source>
</evidence>
<evidence type="ECO:0000256" key="12">
    <source>
        <dbReference type="SAM" id="Phobius"/>
    </source>
</evidence>
<gene>
    <name evidence="15" type="ORF">HR057_11850</name>
</gene>
<evidence type="ECO:0000313" key="16">
    <source>
        <dbReference type="Proteomes" id="UP000625804"/>
    </source>
</evidence>
<dbReference type="GO" id="GO:0005886">
    <property type="term" value="C:plasma membrane"/>
    <property type="evidence" value="ECO:0007669"/>
    <property type="project" value="UniProtKB-SubCell"/>
</dbReference>